<organism evidence="7 8">
    <name type="scientific">Paenibacillus lentus</name>
    <dbReference type="NCBI Taxonomy" id="1338368"/>
    <lineage>
        <taxon>Bacteria</taxon>
        <taxon>Bacillati</taxon>
        <taxon>Bacillota</taxon>
        <taxon>Bacilli</taxon>
        <taxon>Bacillales</taxon>
        <taxon>Paenibacillaceae</taxon>
        <taxon>Paenibacillus</taxon>
    </lineage>
</organism>
<evidence type="ECO:0000256" key="3">
    <source>
        <dbReference type="ARBA" id="ARBA00022692"/>
    </source>
</evidence>
<dbReference type="InterPro" id="IPR001851">
    <property type="entry name" value="ABC_transp_permease"/>
</dbReference>
<evidence type="ECO:0000313" key="8">
    <source>
        <dbReference type="Proteomes" id="UP000273145"/>
    </source>
</evidence>
<evidence type="ECO:0000256" key="4">
    <source>
        <dbReference type="ARBA" id="ARBA00022989"/>
    </source>
</evidence>
<keyword evidence="3 6" id="KW-0812">Transmembrane</keyword>
<dbReference type="EMBL" id="CP034248">
    <property type="protein sequence ID" value="AZK46297.1"/>
    <property type="molecule type" value="Genomic_DNA"/>
</dbReference>
<protein>
    <submittedName>
        <fullName evidence="7">Branched-chain amino acid ABC transporter permease</fullName>
    </submittedName>
</protein>
<feature type="transmembrane region" description="Helical" evidence="6">
    <location>
        <begin position="87"/>
        <end position="107"/>
    </location>
</feature>
<feature type="transmembrane region" description="Helical" evidence="6">
    <location>
        <begin position="211"/>
        <end position="234"/>
    </location>
</feature>
<dbReference type="Pfam" id="PF02653">
    <property type="entry name" value="BPD_transp_2"/>
    <property type="match status" value="1"/>
</dbReference>
<evidence type="ECO:0000313" key="7">
    <source>
        <dbReference type="EMBL" id="AZK46297.1"/>
    </source>
</evidence>
<keyword evidence="2" id="KW-1003">Cell membrane</keyword>
<proteinExistence type="predicted"/>
<evidence type="ECO:0000256" key="1">
    <source>
        <dbReference type="ARBA" id="ARBA00004651"/>
    </source>
</evidence>
<evidence type="ECO:0000256" key="2">
    <source>
        <dbReference type="ARBA" id="ARBA00022475"/>
    </source>
</evidence>
<evidence type="ECO:0000256" key="5">
    <source>
        <dbReference type="ARBA" id="ARBA00023136"/>
    </source>
</evidence>
<keyword evidence="4 6" id="KW-1133">Transmembrane helix</keyword>
<evidence type="ECO:0000256" key="6">
    <source>
        <dbReference type="SAM" id="Phobius"/>
    </source>
</evidence>
<keyword evidence="5 6" id="KW-0472">Membrane</keyword>
<dbReference type="RefSeq" id="WP_125082361.1">
    <property type="nucleotide sequence ID" value="NZ_CP034248.1"/>
</dbReference>
<feature type="transmembrane region" description="Helical" evidence="6">
    <location>
        <begin position="162"/>
        <end position="190"/>
    </location>
</feature>
<dbReference type="PANTHER" id="PTHR30482:SF10">
    <property type="entry name" value="HIGH-AFFINITY BRANCHED-CHAIN AMINO ACID TRANSPORT PROTEIN BRAE"/>
    <property type="match status" value="1"/>
</dbReference>
<dbReference type="PANTHER" id="PTHR30482">
    <property type="entry name" value="HIGH-AFFINITY BRANCHED-CHAIN AMINO ACID TRANSPORT SYSTEM PERMEASE"/>
    <property type="match status" value="1"/>
</dbReference>
<name>A0A3Q8S4J9_9BACL</name>
<gene>
    <name evidence="7" type="ORF">EIM92_08990</name>
</gene>
<feature type="transmembrane region" description="Helical" evidence="6">
    <location>
        <begin position="36"/>
        <end position="57"/>
    </location>
</feature>
<dbReference type="GO" id="GO:0015658">
    <property type="term" value="F:branched-chain amino acid transmembrane transporter activity"/>
    <property type="evidence" value="ECO:0007669"/>
    <property type="project" value="InterPro"/>
</dbReference>
<dbReference type="KEGG" id="plen:EIM92_08990"/>
<comment type="subcellular location">
    <subcellularLocation>
        <location evidence="1">Cell membrane</location>
        <topology evidence="1">Multi-pass membrane protein</topology>
    </subcellularLocation>
</comment>
<reference evidence="7 8" key="1">
    <citation type="submission" date="2018-11" db="EMBL/GenBank/DDBJ databases">
        <title>Genome sequencing of Paenibacillus lentus DSM25539(T).</title>
        <authorList>
            <person name="Kook J.-K."/>
            <person name="Park S.-N."/>
            <person name="Lim Y.K."/>
        </authorList>
    </citation>
    <scope>NUCLEOTIDE SEQUENCE [LARGE SCALE GENOMIC DNA]</scope>
    <source>
        <strain evidence="7 8">DSM 25539</strain>
    </source>
</reference>
<dbReference type="InterPro" id="IPR043428">
    <property type="entry name" value="LivM-like"/>
</dbReference>
<dbReference type="GO" id="GO:0005886">
    <property type="term" value="C:plasma membrane"/>
    <property type="evidence" value="ECO:0007669"/>
    <property type="project" value="UniProtKB-SubCell"/>
</dbReference>
<sequence>MNLSLRKKTVTWAMAALLIVLPLVLQQVNDYWMHIVIMIGIFSILSMSLNVIIGYAGQFALGHAAFYGIGAYSAALLMIHFQISFWVALPAAAIIAGFFGFLLGTPVIRLRGDYLGIVTLGFGEIVRLIFVNWVDVTRGPMGLPGIPAPTLFGFTFSGKMEFYYLILVLVLLTFFVINRIVHSGVGLSLLTIREDETLAQSIGIRPNKYKLLAFTVGAFFAGIAGAFWAAYISYVSPDAFRYLDSVNILAMVILGGSASLPGSVLGAVILVVAPELLRYMSDYRMMLLGLAIVLMMIFKPTGFWGEKHRKYNFYGMARKGEGK</sequence>
<feature type="transmembrane region" description="Helical" evidence="6">
    <location>
        <begin position="246"/>
        <end position="273"/>
    </location>
</feature>
<feature type="transmembrane region" description="Helical" evidence="6">
    <location>
        <begin position="114"/>
        <end position="134"/>
    </location>
</feature>
<dbReference type="CDD" id="cd06581">
    <property type="entry name" value="TM_PBP1_LivM_like"/>
    <property type="match status" value="1"/>
</dbReference>
<feature type="transmembrane region" description="Helical" evidence="6">
    <location>
        <begin position="285"/>
        <end position="304"/>
    </location>
</feature>
<dbReference type="AlphaFoldDB" id="A0A3Q8S4J9"/>
<accession>A0A3Q8S4J9</accession>
<keyword evidence="8" id="KW-1185">Reference proteome</keyword>
<feature type="transmembrane region" description="Helical" evidence="6">
    <location>
        <begin position="64"/>
        <end position="81"/>
    </location>
</feature>
<dbReference type="OrthoDB" id="9789927at2"/>
<dbReference type="Proteomes" id="UP000273145">
    <property type="component" value="Chromosome"/>
</dbReference>